<name>A0ABU5VRG1_9BACT</name>
<reference evidence="1 2" key="1">
    <citation type="submission" date="2023-11" db="EMBL/GenBank/DDBJ databases">
        <title>A Novel Polar Bacteriovorax (B. antarcticus) Isolated from the Biocrust in Antarctica.</title>
        <authorList>
            <person name="Mun W."/>
            <person name="Choi S.Y."/>
            <person name="Mitchell R.J."/>
        </authorList>
    </citation>
    <scope>NUCLEOTIDE SEQUENCE [LARGE SCALE GENOMIC DNA]</scope>
    <source>
        <strain evidence="1 2">PP10</strain>
    </source>
</reference>
<accession>A0ABU5VRG1</accession>
<keyword evidence="2" id="KW-1185">Reference proteome</keyword>
<dbReference type="Proteomes" id="UP001302274">
    <property type="component" value="Unassembled WGS sequence"/>
</dbReference>
<gene>
    <name evidence="1" type="ORF">SHI21_05440</name>
</gene>
<sequence length="365" mass="41804">MKSGLILFCLLVNTYATAKPIPKLQVGGSYYQRIVQVKDVIADVLPPPVYIVESYLMSFLILNQAEKAMSDKKIDANEMQSIDHLIEQLRELKEGISENAEVEGYFSRVKIWNADLDDSDETLKKLKELMTKTNVASVTEFYKIFETRFIPAIKQGDIALAEKYQTELHEIFSRHCKIVDEIVGIAKKRIAELELQANKEGVDAKVKGPLYNNIMLMKDLIADTLPPPSFIIEPYLLAWEMIYETGRSGAKGTNLKTMLEKSSRLKEAYLARHDYWVKNLKIKILRQAMVEDSYSPAENFYKIYEKDFIPALEKSDVALAKKIMNERLTPLYEKHRQVVDKLVLAADKQGIEIESEMALQLAKNR</sequence>
<organism evidence="1 2">
    <name type="scientific">Bacteriovorax antarcticus</name>
    <dbReference type="NCBI Taxonomy" id="3088717"/>
    <lineage>
        <taxon>Bacteria</taxon>
        <taxon>Pseudomonadati</taxon>
        <taxon>Bdellovibrionota</taxon>
        <taxon>Bacteriovoracia</taxon>
        <taxon>Bacteriovoracales</taxon>
        <taxon>Bacteriovoracaceae</taxon>
        <taxon>Bacteriovorax</taxon>
    </lineage>
</organism>
<comment type="caution">
    <text evidence="1">The sequence shown here is derived from an EMBL/GenBank/DDBJ whole genome shotgun (WGS) entry which is preliminary data.</text>
</comment>
<proteinExistence type="predicted"/>
<dbReference type="EMBL" id="JAYGJQ010000001">
    <property type="protein sequence ID" value="MEA9355629.1"/>
    <property type="molecule type" value="Genomic_DNA"/>
</dbReference>
<evidence type="ECO:0000313" key="1">
    <source>
        <dbReference type="EMBL" id="MEA9355629.1"/>
    </source>
</evidence>
<evidence type="ECO:0000313" key="2">
    <source>
        <dbReference type="Proteomes" id="UP001302274"/>
    </source>
</evidence>
<protein>
    <submittedName>
        <fullName evidence="1">Uncharacterized protein</fullName>
    </submittedName>
</protein>
<dbReference type="RefSeq" id="WP_323575246.1">
    <property type="nucleotide sequence ID" value="NZ_JAYGJQ010000001.1"/>
</dbReference>